<dbReference type="Proteomes" id="UP000648908">
    <property type="component" value="Unassembled WGS sequence"/>
</dbReference>
<gene>
    <name evidence="1" type="ORF">JL811_06805</name>
</gene>
<reference evidence="1" key="1">
    <citation type="submission" date="2021-01" db="EMBL/GenBank/DDBJ databases">
        <title>Tabrizicola alba sp. nov. a motile alkaliphilic bacterium isolated from a soda lake.</title>
        <authorList>
            <person name="Szuroczki S."/>
            <person name="Abbaszade G."/>
            <person name="Schumann P."/>
            <person name="Toth E."/>
        </authorList>
    </citation>
    <scope>NUCLEOTIDE SEQUENCE</scope>
    <source>
        <strain evidence="1">DMG-N-6</strain>
    </source>
</reference>
<organism evidence="1 2">
    <name type="scientific">Szabonella alba</name>
    <dbReference type="NCBI Taxonomy" id="2804194"/>
    <lineage>
        <taxon>Bacteria</taxon>
        <taxon>Pseudomonadati</taxon>
        <taxon>Pseudomonadota</taxon>
        <taxon>Alphaproteobacteria</taxon>
        <taxon>Rhodobacterales</taxon>
        <taxon>Paracoccaceae</taxon>
        <taxon>Szabonella</taxon>
    </lineage>
</organism>
<comment type="caution">
    <text evidence="1">The sequence shown here is derived from an EMBL/GenBank/DDBJ whole genome shotgun (WGS) entry which is preliminary data.</text>
</comment>
<dbReference type="AlphaFoldDB" id="A0A8K0VD37"/>
<proteinExistence type="predicted"/>
<name>A0A8K0VD37_9RHOB</name>
<dbReference type="RefSeq" id="WP_202687730.1">
    <property type="nucleotide sequence ID" value="NZ_JAESVN010000002.1"/>
</dbReference>
<accession>A0A8K0VD37</accession>
<evidence type="ECO:0000313" key="2">
    <source>
        <dbReference type="Proteomes" id="UP000648908"/>
    </source>
</evidence>
<sequence>MMDKARSSREYVVARRLHLLNEEAKAAKAPSMAEKARQGRIVALARRNKGADILRFELTPAMMVMPNTQVIPKMRPMPPVNPASVQQTLAY</sequence>
<evidence type="ECO:0000313" key="1">
    <source>
        <dbReference type="EMBL" id="MBL4916930.1"/>
    </source>
</evidence>
<dbReference type="EMBL" id="JAESVN010000002">
    <property type="protein sequence ID" value="MBL4916930.1"/>
    <property type="molecule type" value="Genomic_DNA"/>
</dbReference>
<protein>
    <submittedName>
        <fullName evidence="1">Uncharacterized protein</fullName>
    </submittedName>
</protein>
<keyword evidence="2" id="KW-1185">Reference proteome</keyword>